<keyword evidence="1" id="KW-0723">Serine/threonine-protein kinase</keyword>
<dbReference type="VEuPathDB" id="MicrosporidiaDB:HERIO_2158"/>
<accession>A0A1X0QH61</accession>
<dbReference type="SUPFAM" id="SSF56112">
    <property type="entry name" value="Protein kinase-like (PK-like)"/>
    <property type="match status" value="1"/>
</dbReference>
<protein>
    <submittedName>
        <fullName evidence="7">MPS1</fullName>
    </submittedName>
</protein>
<dbReference type="Gene3D" id="1.10.510.10">
    <property type="entry name" value="Transferase(Phosphotransferase) domain 1"/>
    <property type="match status" value="1"/>
</dbReference>
<evidence type="ECO:0000313" key="7">
    <source>
        <dbReference type="EMBL" id="ORD98994.1"/>
    </source>
</evidence>
<dbReference type="GO" id="GO:0000776">
    <property type="term" value="C:kinetochore"/>
    <property type="evidence" value="ECO:0007669"/>
    <property type="project" value="TreeGrafter"/>
</dbReference>
<evidence type="ECO:0000313" key="8">
    <source>
        <dbReference type="Proteomes" id="UP000192501"/>
    </source>
</evidence>
<dbReference type="Proteomes" id="UP000192501">
    <property type="component" value="Unassembled WGS sequence"/>
</dbReference>
<dbReference type="VEuPathDB" id="MicrosporidiaDB:A0H76_1590"/>
<keyword evidence="4" id="KW-0418">Kinase</keyword>
<evidence type="ECO:0000256" key="3">
    <source>
        <dbReference type="ARBA" id="ARBA00022741"/>
    </source>
</evidence>
<keyword evidence="5" id="KW-0067">ATP-binding</keyword>
<dbReference type="GO" id="GO:0007094">
    <property type="term" value="P:mitotic spindle assembly checkpoint signaling"/>
    <property type="evidence" value="ECO:0007669"/>
    <property type="project" value="TreeGrafter"/>
</dbReference>
<proteinExistence type="predicted"/>
<dbReference type="GO" id="GO:0033316">
    <property type="term" value="P:meiotic spindle assembly checkpoint signaling"/>
    <property type="evidence" value="ECO:0007669"/>
    <property type="project" value="TreeGrafter"/>
</dbReference>
<feature type="domain" description="Protein kinase" evidence="6">
    <location>
        <begin position="225"/>
        <end position="479"/>
    </location>
</feature>
<dbReference type="GO" id="GO:0004674">
    <property type="term" value="F:protein serine/threonine kinase activity"/>
    <property type="evidence" value="ECO:0007669"/>
    <property type="project" value="UniProtKB-KW"/>
</dbReference>
<dbReference type="InterPro" id="IPR008271">
    <property type="entry name" value="Ser/Thr_kinase_AS"/>
</dbReference>
<dbReference type="GO" id="GO:0005524">
    <property type="term" value="F:ATP binding"/>
    <property type="evidence" value="ECO:0007669"/>
    <property type="project" value="UniProtKB-KW"/>
</dbReference>
<reference evidence="7 8" key="1">
    <citation type="journal article" date="2017" name="Environ. Microbiol.">
        <title>Decay of the glycolytic pathway and adaptation to intranuclear parasitism within Enterocytozoonidae microsporidia.</title>
        <authorList>
            <person name="Wiredu Boakye D."/>
            <person name="Jaroenlak P."/>
            <person name="Prachumwat A."/>
            <person name="Williams T.A."/>
            <person name="Bateman K.S."/>
            <person name="Itsathitphaisarn O."/>
            <person name="Sritunyalucksana K."/>
            <person name="Paszkiewicz K.H."/>
            <person name="Moore K.A."/>
            <person name="Stentiford G.D."/>
            <person name="Williams B.A."/>
        </authorList>
    </citation>
    <scope>NUCLEOTIDE SEQUENCE [LARGE SCALE GENOMIC DNA]</scope>
    <source>
        <strain evidence="8">canceri</strain>
    </source>
</reference>
<dbReference type="Pfam" id="PF00069">
    <property type="entry name" value="Pkinase"/>
    <property type="match status" value="1"/>
</dbReference>
<dbReference type="AlphaFoldDB" id="A0A1X0QH61"/>
<sequence>MQVQNLKSKSSKELKMYLERLNLPPKDRERIYTECLPFLKNDLDSLYIFLDLIDMYYQSEDLETIYSLFIVNKYRFKQFSLYRKRLLEHSVLYMKLDFNKTFDKIIHLISKQVFDMKYNLIEYLNENREEYKLKFIENKRITQLKSIDISTPNIDNTTYFNTDINEPPKEDKLMSFTMNKTSATLTRVENNYKEVANILENNSKELVNSTENESNNIFIINNKPVIILDEIAKGGFSTVNKVIYDNEVYAMKRSYRGNFKNELEILQKVSSYPWGIKLIAFDINIKLHTSILIMEYSEIDLQRFIDNNVMNICLIKSIWKDLLEIIISLHNIKIIHKDIKPANFVFVKGRLKIIDFNISVEMGPDTTSCLNSKEGTAYYSSPEVFFKKNVSRSADIWSAGCILYYMVYKRVIIDRAYLNDSRRINVYDFFKNKESIIYPSIGADNIKISNNLIETLKSCLKYEPEFRIKAKDLINSDFLNS</sequence>
<dbReference type="PANTHER" id="PTHR22974">
    <property type="entry name" value="MIXED LINEAGE PROTEIN KINASE"/>
    <property type="match status" value="1"/>
</dbReference>
<evidence type="ECO:0000256" key="4">
    <source>
        <dbReference type="ARBA" id="ARBA00022777"/>
    </source>
</evidence>
<evidence type="ECO:0000259" key="6">
    <source>
        <dbReference type="PROSITE" id="PS50011"/>
    </source>
</evidence>
<comment type="caution">
    <text evidence="7">The sequence shown here is derived from an EMBL/GenBank/DDBJ whole genome shotgun (WGS) entry which is preliminary data.</text>
</comment>
<dbReference type="GO" id="GO:0007059">
    <property type="term" value="P:chromosome segregation"/>
    <property type="evidence" value="ECO:0007669"/>
    <property type="project" value="TreeGrafter"/>
</dbReference>
<dbReference type="SMART" id="SM00220">
    <property type="entry name" value="S_TKc"/>
    <property type="match status" value="1"/>
</dbReference>
<evidence type="ECO:0000256" key="1">
    <source>
        <dbReference type="ARBA" id="ARBA00022527"/>
    </source>
</evidence>
<evidence type="ECO:0000256" key="2">
    <source>
        <dbReference type="ARBA" id="ARBA00022679"/>
    </source>
</evidence>
<name>A0A1X0QH61_9MICR</name>
<evidence type="ECO:0000256" key="5">
    <source>
        <dbReference type="ARBA" id="ARBA00022840"/>
    </source>
</evidence>
<dbReference type="PROSITE" id="PS50011">
    <property type="entry name" value="PROTEIN_KINASE_DOM"/>
    <property type="match status" value="1"/>
</dbReference>
<dbReference type="PROSITE" id="PS00108">
    <property type="entry name" value="PROTEIN_KINASE_ST"/>
    <property type="match status" value="1"/>
</dbReference>
<dbReference type="Gene3D" id="3.30.200.20">
    <property type="entry name" value="Phosphorylase Kinase, domain 1"/>
    <property type="match status" value="1"/>
</dbReference>
<dbReference type="EMBL" id="LTAI01000344">
    <property type="protein sequence ID" value="ORD98994.1"/>
    <property type="molecule type" value="Genomic_DNA"/>
</dbReference>
<dbReference type="GO" id="GO:0034501">
    <property type="term" value="P:protein localization to kinetochore"/>
    <property type="evidence" value="ECO:0007669"/>
    <property type="project" value="TreeGrafter"/>
</dbReference>
<gene>
    <name evidence="7" type="primary">MPS1</name>
    <name evidence="7" type="ORF">A0H76_1590</name>
</gene>
<dbReference type="InterPro" id="IPR000719">
    <property type="entry name" value="Prot_kinase_dom"/>
</dbReference>
<dbReference type="PANTHER" id="PTHR22974:SF21">
    <property type="entry name" value="DUAL SPECIFICITY PROTEIN KINASE TTK"/>
    <property type="match status" value="1"/>
</dbReference>
<dbReference type="InterPro" id="IPR011009">
    <property type="entry name" value="Kinase-like_dom_sf"/>
</dbReference>
<dbReference type="GO" id="GO:0005634">
    <property type="term" value="C:nucleus"/>
    <property type="evidence" value="ECO:0007669"/>
    <property type="project" value="TreeGrafter"/>
</dbReference>
<keyword evidence="2" id="KW-0808">Transferase</keyword>
<keyword evidence="3" id="KW-0547">Nucleotide-binding</keyword>
<dbReference type="GO" id="GO:0004712">
    <property type="term" value="F:protein serine/threonine/tyrosine kinase activity"/>
    <property type="evidence" value="ECO:0007669"/>
    <property type="project" value="TreeGrafter"/>
</dbReference>
<organism evidence="7 8">
    <name type="scientific">Hepatospora eriocheir</name>
    <dbReference type="NCBI Taxonomy" id="1081669"/>
    <lineage>
        <taxon>Eukaryota</taxon>
        <taxon>Fungi</taxon>
        <taxon>Fungi incertae sedis</taxon>
        <taxon>Microsporidia</taxon>
        <taxon>Hepatosporidae</taxon>
        <taxon>Hepatospora</taxon>
    </lineage>
</organism>